<sequence>MSDRQKGILNALSTVFPNSLKRYCCRHIYANFKKKFSSELLKNTFWRACRSFDVTRSNSNMEELNSLSPQGHEWLMNVPTVCWAKHMFSKHTKCNHVTNNMTESFNNWIGNYRGMPIVRMYEEIRRKIMRLIHKRNMVAQEWKGDLPPIVRKKVIENRANARSLSVIFGQNNTFEVMEDISKINVLDLQEKKCDCMEWEISGLPCKYVICCIDA</sequence>
<dbReference type="PANTHER" id="PTHR31973">
    <property type="entry name" value="POLYPROTEIN, PUTATIVE-RELATED"/>
    <property type="match status" value="1"/>
</dbReference>
<accession>A0AAV0ETA8</accession>
<dbReference type="InterPro" id="IPR007527">
    <property type="entry name" value="Znf_SWIM"/>
</dbReference>
<evidence type="ECO:0000256" key="3">
    <source>
        <dbReference type="ARBA" id="ARBA00023172"/>
    </source>
</evidence>
<name>A0AAV0ETA8_9ASTE</name>
<keyword evidence="3" id="KW-0233">DNA recombination</keyword>
<dbReference type="GO" id="GO:0008270">
    <property type="term" value="F:zinc ion binding"/>
    <property type="evidence" value="ECO:0007669"/>
    <property type="project" value="InterPro"/>
</dbReference>
<keyword evidence="1" id="KW-0815">Transposition</keyword>
<organism evidence="5 6">
    <name type="scientific">Cuscuta epithymum</name>
    <dbReference type="NCBI Taxonomy" id="186058"/>
    <lineage>
        <taxon>Eukaryota</taxon>
        <taxon>Viridiplantae</taxon>
        <taxon>Streptophyta</taxon>
        <taxon>Embryophyta</taxon>
        <taxon>Tracheophyta</taxon>
        <taxon>Spermatophyta</taxon>
        <taxon>Magnoliopsida</taxon>
        <taxon>eudicotyledons</taxon>
        <taxon>Gunneridae</taxon>
        <taxon>Pentapetalae</taxon>
        <taxon>asterids</taxon>
        <taxon>lamiids</taxon>
        <taxon>Solanales</taxon>
        <taxon>Convolvulaceae</taxon>
        <taxon>Cuscuteae</taxon>
        <taxon>Cuscuta</taxon>
        <taxon>Cuscuta subgen. Cuscuta</taxon>
    </lineage>
</organism>
<evidence type="ECO:0000256" key="1">
    <source>
        <dbReference type="ARBA" id="ARBA00022578"/>
    </source>
</evidence>
<evidence type="ECO:0000313" key="5">
    <source>
        <dbReference type="EMBL" id="CAH9126506.1"/>
    </source>
</evidence>
<gene>
    <name evidence="5" type="ORF">CEPIT_LOCUS27585</name>
</gene>
<dbReference type="InterPro" id="IPR001207">
    <property type="entry name" value="Transposase_mutator"/>
</dbReference>
<dbReference type="EMBL" id="CAMAPF010000942">
    <property type="protein sequence ID" value="CAH9126506.1"/>
    <property type="molecule type" value="Genomic_DNA"/>
</dbReference>
<keyword evidence="2" id="KW-0238">DNA-binding</keyword>
<dbReference type="GO" id="GO:0006313">
    <property type="term" value="P:DNA transposition"/>
    <property type="evidence" value="ECO:0007669"/>
    <property type="project" value="InterPro"/>
</dbReference>
<proteinExistence type="predicted"/>
<dbReference type="GO" id="GO:0004803">
    <property type="term" value="F:transposase activity"/>
    <property type="evidence" value="ECO:0007669"/>
    <property type="project" value="InterPro"/>
</dbReference>
<comment type="caution">
    <text evidence="5">The sequence shown here is derived from an EMBL/GenBank/DDBJ whole genome shotgun (WGS) entry which is preliminary data.</text>
</comment>
<dbReference type="Proteomes" id="UP001152523">
    <property type="component" value="Unassembled WGS sequence"/>
</dbReference>
<dbReference type="AlphaFoldDB" id="A0AAV0ETA8"/>
<dbReference type="Pfam" id="PF04434">
    <property type="entry name" value="SWIM"/>
    <property type="match status" value="2"/>
</dbReference>
<feature type="domain" description="SWIM-type" evidence="4">
    <location>
        <begin position="189"/>
        <end position="206"/>
    </location>
</feature>
<feature type="domain" description="SWIM-type" evidence="4">
    <location>
        <begin position="21"/>
        <end position="30"/>
    </location>
</feature>
<evidence type="ECO:0000259" key="4">
    <source>
        <dbReference type="Pfam" id="PF04434"/>
    </source>
</evidence>
<evidence type="ECO:0000256" key="2">
    <source>
        <dbReference type="ARBA" id="ARBA00023125"/>
    </source>
</evidence>
<protein>
    <recommendedName>
        <fullName evidence="4">SWIM-type domain-containing protein</fullName>
    </recommendedName>
</protein>
<keyword evidence="6" id="KW-1185">Reference proteome</keyword>
<dbReference type="GO" id="GO:0003677">
    <property type="term" value="F:DNA binding"/>
    <property type="evidence" value="ECO:0007669"/>
    <property type="project" value="UniProtKB-KW"/>
</dbReference>
<reference evidence="5" key="1">
    <citation type="submission" date="2022-07" db="EMBL/GenBank/DDBJ databases">
        <authorList>
            <person name="Macas J."/>
            <person name="Novak P."/>
            <person name="Neumann P."/>
        </authorList>
    </citation>
    <scope>NUCLEOTIDE SEQUENCE</scope>
</reference>
<dbReference type="PROSITE" id="PS01007">
    <property type="entry name" value="TRANSPOSASE_MUTATOR"/>
    <property type="match status" value="1"/>
</dbReference>
<evidence type="ECO:0000313" key="6">
    <source>
        <dbReference type="Proteomes" id="UP001152523"/>
    </source>
</evidence>
<dbReference type="PANTHER" id="PTHR31973:SF187">
    <property type="entry name" value="MUTATOR TRANSPOSASE MUDRA PROTEIN"/>
    <property type="match status" value="1"/>
</dbReference>